<organism evidence="2 3">
    <name type="scientific">Holothuria leucospilota</name>
    <name type="common">Black long sea cucumber</name>
    <name type="synonym">Mertensiothuria leucospilota</name>
    <dbReference type="NCBI Taxonomy" id="206669"/>
    <lineage>
        <taxon>Eukaryota</taxon>
        <taxon>Metazoa</taxon>
        <taxon>Echinodermata</taxon>
        <taxon>Eleutherozoa</taxon>
        <taxon>Echinozoa</taxon>
        <taxon>Holothuroidea</taxon>
        <taxon>Aspidochirotacea</taxon>
        <taxon>Aspidochirotida</taxon>
        <taxon>Holothuriidae</taxon>
        <taxon>Holothuria</taxon>
    </lineage>
</organism>
<gene>
    <name evidence="2" type="ORF">HOLleu_04952</name>
</gene>
<name>A0A9Q1HIQ2_HOLLE</name>
<dbReference type="EMBL" id="JAIZAY010000002">
    <property type="protein sequence ID" value="KAJ8046318.1"/>
    <property type="molecule type" value="Genomic_DNA"/>
</dbReference>
<accession>A0A9Q1HIQ2</accession>
<evidence type="ECO:0000313" key="2">
    <source>
        <dbReference type="EMBL" id="KAJ8046318.1"/>
    </source>
</evidence>
<feature type="region of interest" description="Disordered" evidence="1">
    <location>
        <begin position="31"/>
        <end position="150"/>
    </location>
</feature>
<feature type="compositionally biased region" description="Basic and acidic residues" evidence="1">
    <location>
        <begin position="67"/>
        <end position="81"/>
    </location>
</feature>
<protein>
    <submittedName>
        <fullName evidence="2">Uncharacterized protein</fullName>
    </submittedName>
</protein>
<dbReference type="PANTHER" id="PTHR33244">
    <property type="entry name" value="INTEGRASE CATALYTIC DOMAIN-CONTAINING PROTEIN-RELATED"/>
    <property type="match status" value="1"/>
</dbReference>
<evidence type="ECO:0000256" key="1">
    <source>
        <dbReference type="SAM" id="MobiDB-lite"/>
    </source>
</evidence>
<evidence type="ECO:0000313" key="3">
    <source>
        <dbReference type="Proteomes" id="UP001152320"/>
    </source>
</evidence>
<dbReference type="AlphaFoldDB" id="A0A9Q1HIQ2"/>
<sequence>MDKMKEYHDVKKAGPELPPLYIGQKIRILDQESRTWKPATVTKVGPEPRSYEVTTPNGARFRRNRSHLKEAYSSHEDEHPRRYQSLPAEQQPSQDDKDPYAHSQTTHRQTSHEQPRRSGIQQPSSLVNTNPPRNNQVKNDKVRASYPPTK</sequence>
<feature type="compositionally biased region" description="Polar residues" evidence="1">
    <location>
        <begin position="119"/>
        <end position="137"/>
    </location>
</feature>
<keyword evidence="3" id="KW-1185">Reference proteome</keyword>
<comment type="caution">
    <text evidence="2">The sequence shown here is derived from an EMBL/GenBank/DDBJ whole genome shotgun (WGS) entry which is preliminary data.</text>
</comment>
<proteinExistence type="predicted"/>
<dbReference type="Proteomes" id="UP001152320">
    <property type="component" value="Chromosome 2"/>
</dbReference>
<dbReference type="OrthoDB" id="8063572at2759"/>
<dbReference type="PANTHER" id="PTHR33244:SF3">
    <property type="entry name" value="PEPTIDASE A2 DOMAIN-CONTAINING PROTEIN"/>
    <property type="match status" value="1"/>
</dbReference>
<reference evidence="2" key="1">
    <citation type="submission" date="2021-10" db="EMBL/GenBank/DDBJ databases">
        <title>Tropical sea cucumber genome reveals ecological adaptation and Cuvierian tubules defense mechanism.</title>
        <authorList>
            <person name="Chen T."/>
        </authorList>
    </citation>
    <scope>NUCLEOTIDE SEQUENCE</scope>
    <source>
        <strain evidence="2">Nanhai2018</strain>
        <tissue evidence="2">Muscle</tissue>
    </source>
</reference>